<sequence length="238" mass="26633">MAPAYPSHSYGSRNGTELYAAVLSANAINMALDIMIFLLPIPLLFRRDTSRKTKVGLLVLFGLGIAINVIAGLRLVTNHVLNQEGDKADLTYDFVKIFVLGEAENRLSCILGSIPVFWPVVSQKIQEIFITREFRVESTYHISLDPQRRWKDDDQPQPYKGKQGGGHDIEMQSPPLGQHGKGGLEYQEDEVLETGLRHPGRLVDVDNYTRAWIGPFAEDENMQQPVISEVKAEKSSGR</sequence>
<dbReference type="AlphaFoldDB" id="A0AAD9SIH1"/>
<comment type="similarity">
    <text evidence="5">Belongs to the SAT4 family.</text>
</comment>
<feature type="domain" description="Rhodopsin" evidence="8">
    <location>
        <begin position="19"/>
        <end position="122"/>
    </location>
</feature>
<accession>A0AAD9SIH1</accession>
<evidence type="ECO:0000256" key="5">
    <source>
        <dbReference type="ARBA" id="ARBA00038359"/>
    </source>
</evidence>
<comment type="subcellular location">
    <subcellularLocation>
        <location evidence="1">Membrane</location>
        <topology evidence="1">Multi-pass membrane protein</topology>
    </subcellularLocation>
</comment>
<gene>
    <name evidence="9" type="ORF">N8I77_006792</name>
</gene>
<keyword evidence="2 7" id="KW-0812">Transmembrane</keyword>
<dbReference type="PANTHER" id="PTHR33048">
    <property type="entry name" value="PTH11-LIKE INTEGRAL MEMBRANE PROTEIN (AFU_ORTHOLOGUE AFUA_5G11245)"/>
    <property type="match status" value="1"/>
</dbReference>
<evidence type="ECO:0000256" key="4">
    <source>
        <dbReference type="ARBA" id="ARBA00023136"/>
    </source>
</evidence>
<dbReference type="PANTHER" id="PTHR33048:SF47">
    <property type="entry name" value="INTEGRAL MEMBRANE PROTEIN-RELATED"/>
    <property type="match status" value="1"/>
</dbReference>
<evidence type="ECO:0000256" key="2">
    <source>
        <dbReference type="ARBA" id="ARBA00022692"/>
    </source>
</evidence>
<feature type="region of interest" description="Disordered" evidence="6">
    <location>
        <begin position="147"/>
        <end position="183"/>
    </location>
</feature>
<evidence type="ECO:0000256" key="6">
    <source>
        <dbReference type="SAM" id="MobiDB-lite"/>
    </source>
</evidence>
<reference evidence="9" key="1">
    <citation type="submission" date="2023-06" db="EMBL/GenBank/DDBJ databases">
        <authorList>
            <person name="Noh H."/>
        </authorList>
    </citation>
    <scope>NUCLEOTIDE SEQUENCE</scope>
    <source>
        <strain evidence="9">DUCC20226</strain>
    </source>
</reference>
<comment type="caution">
    <text evidence="9">The sequence shown here is derived from an EMBL/GenBank/DDBJ whole genome shotgun (WGS) entry which is preliminary data.</text>
</comment>
<dbReference type="Pfam" id="PF20684">
    <property type="entry name" value="Fung_rhodopsin"/>
    <property type="match status" value="1"/>
</dbReference>
<evidence type="ECO:0000313" key="9">
    <source>
        <dbReference type="EMBL" id="KAK2608164.1"/>
    </source>
</evidence>
<keyword evidence="10" id="KW-1185">Reference proteome</keyword>
<evidence type="ECO:0000259" key="8">
    <source>
        <dbReference type="Pfam" id="PF20684"/>
    </source>
</evidence>
<evidence type="ECO:0000256" key="7">
    <source>
        <dbReference type="SAM" id="Phobius"/>
    </source>
</evidence>
<dbReference type="GO" id="GO:0016020">
    <property type="term" value="C:membrane"/>
    <property type="evidence" value="ECO:0007669"/>
    <property type="project" value="UniProtKB-SubCell"/>
</dbReference>
<evidence type="ECO:0000256" key="3">
    <source>
        <dbReference type="ARBA" id="ARBA00022989"/>
    </source>
</evidence>
<dbReference type="Proteomes" id="UP001265746">
    <property type="component" value="Unassembled WGS sequence"/>
</dbReference>
<evidence type="ECO:0000313" key="10">
    <source>
        <dbReference type="Proteomes" id="UP001265746"/>
    </source>
</evidence>
<protein>
    <recommendedName>
        <fullName evidence="8">Rhodopsin domain-containing protein</fullName>
    </recommendedName>
</protein>
<name>A0AAD9SIH1_PHOAM</name>
<keyword evidence="3 7" id="KW-1133">Transmembrane helix</keyword>
<dbReference type="EMBL" id="JAUJFL010000003">
    <property type="protein sequence ID" value="KAK2608164.1"/>
    <property type="molecule type" value="Genomic_DNA"/>
</dbReference>
<keyword evidence="4 7" id="KW-0472">Membrane</keyword>
<evidence type="ECO:0000256" key="1">
    <source>
        <dbReference type="ARBA" id="ARBA00004141"/>
    </source>
</evidence>
<feature type="transmembrane region" description="Helical" evidence="7">
    <location>
        <begin position="57"/>
        <end position="76"/>
    </location>
</feature>
<dbReference type="InterPro" id="IPR049326">
    <property type="entry name" value="Rhodopsin_dom_fungi"/>
</dbReference>
<dbReference type="InterPro" id="IPR052337">
    <property type="entry name" value="SAT4-like"/>
</dbReference>
<proteinExistence type="inferred from homology"/>
<feature type="transmembrane region" description="Helical" evidence="7">
    <location>
        <begin position="20"/>
        <end position="45"/>
    </location>
</feature>
<organism evidence="9 10">
    <name type="scientific">Phomopsis amygdali</name>
    <name type="common">Fusicoccum amygdali</name>
    <dbReference type="NCBI Taxonomy" id="1214568"/>
    <lineage>
        <taxon>Eukaryota</taxon>
        <taxon>Fungi</taxon>
        <taxon>Dikarya</taxon>
        <taxon>Ascomycota</taxon>
        <taxon>Pezizomycotina</taxon>
        <taxon>Sordariomycetes</taxon>
        <taxon>Sordariomycetidae</taxon>
        <taxon>Diaporthales</taxon>
        <taxon>Diaporthaceae</taxon>
        <taxon>Diaporthe</taxon>
    </lineage>
</organism>